<dbReference type="GO" id="GO:0005737">
    <property type="term" value="C:cytoplasm"/>
    <property type="evidence" value="ECO:0007669"/>
    <property type="project" value="TreeGrafter"/>
</dbReference>
<accession>G8C2X5</accession>
<evidence type="ECO:0000313" key="2">
    <source>
        <dbReference type="EMBL" id="CCE66673.1"/>
    </source>
</evidence>
<name>G8C2X5_9MOLU</name>
<dbReference type="Pfam" id="PF01965">
    <property type="entry name" value="DJ-1_PfpI"/>
    <property type="match status" value="1"/>
</dbReference>
<reference evidence="2" key="1">
    <citation type="submission" date="2011-11" db="EMBL/GenBank/DDBJ databases">
        <title>Complete genome sequence of Candidatus Mycoplasma haemominutum.</title>
        <authorList>
            <person name="Barker E.N."/>
            <person name="Darby A.C."/>
            <person name="Helps C.R."/>
            <person name="Peters I.R."/>
            <person name="Hughes M.A."/>
            <person name="Radford A.D."/>
            <person name="Novacco M."/>
            <person name="Boretti F."/>
            <person name="Hofmann-Lehmann R."/>
            <person name="Tasker S."/>
        </authorList>
    </citation>
    <scope>NUCLEOTIDE SEQUENCE</scope>
    <source>
        <strain evidence="2">Birmingham 1</strain>
    </source>
</reference>
<reference evidence="2" key="2">
    <citation type="submission" date="2011-11" db="EMBL/GenBank/DDBJ databases">
        <authorList>
            <person name="Barker E."/>
        </authorList>
    </citation>
    <scope>NUCLEOTIDE SEQUENCE</scope>
    <source>
        <strain evidence="2">Birmingham 1</strain>
    </source>
</reference>
<dbReference type="SUPFAM" id="SSF52317">
    <property type="entry name" value="Class I glutamine amidotransferase-like"/>
    <property type="match status" value="1"/>
</dbReference>
<dbReference type="Gene3D" id="3.40.50.880">
    <property type="match status" value="1"/>
</dbReference>
<organism evidence="2">
    <name type="scientific">Candidatus Mycoplasma haematominutum 'Birmingham 1'</name>
    <dbReference type="NCBI Taxonomy" id="1116213"/>
    <lineage>
        <taxon>Bacteria</taxon>
        <taxon>Bacillati</taxon>
        <taxon>Mycoplasmatota</taxon>
        <taxon>Mollicutes</taxon>
        <taxon>Mycoplasmataceae</taxon>
        <taxon>Mycoplasma</taxon>
    </lineage>
</organism>
<dbReference type="PATRIC" id="fig|1116213.3.peg.166"/>
<dbReference type="CDD" id="cd03135">
    <property type="entry name" value="GATase1_DJ-1"/>
    <property type="match status" value="1"/>
</dbReference>
<feature type="domain" description="DJ-1/PfpI" evidence="1">
    <location>
        <begin position="8"/>
        <end position="185"/>
    </location>
</feature>
<dbReference type="PANTHER" id="PTHR48094:SF12">
    <property type="entry name" value="PARKINSON DISEASE PROTEIN 7 HOMOLOG"/>
    <property type="match status" value="1"/>
</dbReference>
<proteinExistence type="predicted"/>
<dbReference type="InterPro" id="IPR029062">
    <property type="entry name" value="Class_I_gatase-like"/>
</dbReference>
<gene>
    <name evidence="2" type="ORF">MHM_01550</name>
</gene>
<dbReference type="InterPro" id="IPR002818">
    <property type="entry name" value="DJ-1/PfpI"/>
</dbReference>
<dbReference type="KEGG" id="mhb:MHM_01550"/>
<sequence>MSMPKIVRIGVIVAYNMEDMELIVPLDIWRRAKFAVETISCEVKNSASLNYSNLKISTNLKLKLTNLDQYDVLFFPGGPGFKAYFSPPATKKDLNESKLHTTIKKFYKDENKWLVSICAAPAALVTILERELDDKTRFTCYNDIKLTRDYSKLWVNKPIVVDFKNKFITAQAAGCALALAFLVVEIFSSRETALELAKSIHYDYQSPLLEQA</sequence>
<dbReference type="RefSeq" id="WP_015511538.1">
    <property type="nucleotide sequence ID" value="NC_021007.1"/>
</dbReference>
<dbReference type="AlphaFoldDB" id="G8C2X5"/>
<dbReference type="EMBL" id="HE613254">
    <property type="protein sequence ID" value="CCE66673.1"/>
    <property type="molecule type" value="Genomic_DNA"/>
</dbReference>
<protein>
    <recommendedName>
        <fullName evidence="1">DJ-1/PfpI domain-containing protein</fullName>
    </recommendedName>
</protein>
<dbReference type="HOGENOM" id="CLU_000445_44_2_14"/>
<dbReference type="InterPro" id="IPR050325">
    <property type="entry name" value="Prot/Nucl_acid_deglycase"/>
</dbReference>
<dbReference type="PANTHER" id="PTHR48094">
    <property type="entry name" value="PROTEIN/NUCLEIC ACID DEGLYCASE DJ-1-RELATED"/>
    <property type="match status" value="1"/>
</dbReference>
<evidence type="ECO:0000259" key="1">
    <source>
        <dbReference type="Pfam" id="PF01965"/>
    </source>
</evidence>